<dbReference type="GO" id="GO:0005524">
    <property type="term" value="F:ATP binding"/>
    <property type="evidence" value="ECO:0007669"/>
    <property type="project" value="UniProtKB-KW"/>
</dbReference>
<gene>
    <name evidence="8" type="ORF">B0T11DRAFT_103971</name>
</gene>
<evidence type="ECO:0000256" key="3">
    <source>
        <dbReference type="ARBA" id="ARBA00022777"/>
    </source>
</evidence>
<dbReference type="SMART" id="SM00220">
    <property type="entry name" value="S_TKc"/>
    <property type="match status" value="1"/>
</dbReference>
<feature type="region of interest" description="Disordered" evidence="6">
    <location>
        <begin position="505"/>
        <end position="664"/>
    </location>
</feature>
<feature type="compositionally biased region" description="Polar residues" evidence="6">
    <location>
        <begin position="540"/>
        <end position="564"/>
    </location>
</feature>
<comment type="similarity">
    <text evidence="5">Belongs to the protein kinase superfamily. Ser/Thr protein kinase family. GCN2 subfamily.</text>
</comment>
<dbReference type="InterPro" id="IPR011009">
    <property type="entry name" value="Kinase-like_dom_sf"/>
</dbReference>
<evidence type="ECO:0000256" key="5">
    <source>
        <dbReference type="ARBA" id="ARBA00037982"/>
    </source>
</evidence>
<dbReference type="InterPro" id="IPR000719">
    <property type="entry name" value="Prot_kinase_dom"/>
</dbReference>
<sequence>MSFSNSGGGTLTVPSPTHVHHVDVFANGVRTLRRSLSRSPSRFNLGRTHSQTSDSSLASQHSQSAAEQSPSRRLSPMTRSQNPTIASTTPGAAPSLFSSTTPLHAPPTTSLSHFSPSVKLSLRSAKSSKQGASPSRPLSRLRASPKSPLKRTLSSTNNNDSSTPLASGSNSPGQENSHTPHNSTTQRSPLTRGGSIPRRPLEKSSRHSLHLDVSGSAHQALVRALEGNGDLLAKVSIEPGTAGSGALKRSDAIMDLDQPNVSSPVAKRRSLHGISSLGYTDMGGSIFGAANLGATPAAIPHTTSFEIHEDNTNREYELFGSGSAPAPREPMPSPTPTPTIPRRTGSLRKSTLQQRQHDRSSWGRRSGANHLAQMGGEFATPNVKNRPRLSMDQFLPPQTSRDSPFISTTPSAPPPQQPHPLSKTLITSASGNSLEEKTATNASPAVFAKPHAPANFAKSLPYGIGQPDSVTPFKDVKPWAGAFMSTGLISKVNRNPEDDLHKVTMPDTPCKKPTNGFATYPPPPGSAMKKRNGRSGFGIPSSTPFNNTSPTHSRSIFSGSNPTKGLSLFQRLGPRHSRRGSLLSMDGDDKKFTFESSSSVPTVATADAPPTPTKQSISTPILTEFAERDPGSESPSAQRSMSFFGNGRPPQISRESTASPVELRTPKTPQASVILPDASHLSISNPVDFRQSMGPGTAPPVTPSGRESFFNSSLNLSTPVNGNSRAASDVDDSLYSRFDKVNLVGKGEFSSVYRVTKSASLRASFLSVFSGTPSRESPRSPEPDRYFAVKKARKPFLGPKDRENKLREVRALQALTHADHVLRYVDSWEFDHHLYIQTEYCDEGTLDKFLSNVGRKGRLDDFRIWKIIHDVALGLQSIHDAGFMHLDLKPANILITFEGILKIGDFGLATPWPAAKGVDAEGDREYIGPEILRGKFDKPADIFALGLIMIEMACNVVLPDNGPTWIALRSGDFSEVPSLTFSTATTTGTFVSRDAAGVSTMPSQDDSLVHQLSTTDVRLAFDEAFKTRSVSGRSLDAPKRSELQSPPDFMRDIFHPNSLDQMARWMTKPEPSERPTVHQLLEAGGMAWVASRRRSAATVFEGVWGPGDVSIRSDEDTEMTDV</sequence>
<dbReference type="FunFam" id="3.30.200.20:FF:000611">
    <property type="entry name" value="Protein kinase, putative"/>
    <property type="match status" value="1"/>
</dbReference>
<dbReference type="Pfam" id="PF00069">
    <property type="entry name" value="Pkinase"/>
    <property type="match status" value="1"/>
</dbReference>
<evidence type="ECO:0000256" key="2">
    <source>
        <dbReference type="ARBA" id="ARBA00022741"/>
    </source>
</evidence>
<dbReference type="InterPro" id="IPR050339">
    <property type="entry name" value="CC_SR_Kinase"/>
</dbReference>
<protein>
    <submittedName>
        <fullName evidence="8">Mitosis inhibitor protein kinase SWE1</fullName>
    </submittedName>
</protein>
<dbReference type="PANTHER" id="PTHR11042">
    <property type="entry name" value="EUKARYOTIC TRANSLATION INITIATION FACTOR 2-ALPHA KINASE EIF2-ALPHA KINASE -RELATED"/>
    <property type="match status" value="1"/>
</dbReference>
<reference evidence="8" key="1">
    <citation type="journal article" date="2021" name="Nat. Commun.">
        <title>Genetic determinants of endophytism in the Arabidopsis root mycobiome.</title>
        <authorList>
            <person name="Mesny F."/>
            <person name="Miyauchi S."/>
            <person name="Thiergart T."/>
            <person name="Pickel B."/>
            <person name="Atanasova L."/>
            <person name="Karlsson M."/>
            <person name="Huettel B."/>
            <person name="Barry K.W."/>
            <person name="Haridas S."/>
            <person name="Chen C."/>
            <person name="Bauer D."/>
            <person name="Andreopoulos W."/>
            <person name="Pangilinan J."/>
            <person name="LaButti K."/>
            <person name="Riley R."/>
            <person name="Lipzen A."/>
            <person name="Clum A."/>
            <person name="Drula E."/>
            <person name="Henrissat B."/>
            <person name="Kohler A."/>
            <person name="Grigoriev I.V."/>
            <person name="Martin F.M."/>
            <person name="Hacquard S."/>
        </authorList>
    </citation>
    <scope>NUCLEOTIDE SEQUENCE</scope>
    <source>
        <strain evidence="8">MPI-CAGE-AT-0016</strain>
    </source>
</reference>
<evidence type="ECO:0000313" key="8">
    <source>
        <dbReference type="EMBL" id="KAH7358442.1"/>
    </source>
</evidence>
<dbReference type="PROSITE" id="PS00108">
    <property type="entry name" value="PROTEIN_KINASE_ST"/>
    <property type="match status" value="1"/>
</dbReference>
<name>A0A8K0TD84_9PEZI</name>
<feature type="region of interest" description="Disordered" evidence="6">
    <location>
        <begin position="37"/>
        <end position="211"/>
    </location>
</feature>
<dbReference type="InterPro" id="IPR008271">
    <property type="entry name" value="Ser/Thr_kinase_AS"/>
</dbReference>
<feature type="region of interest" description="Disordered" evidence="6">
    <location>
        <begin position="688"/>
        <end position="708"/>
    </location>
</feature>
<dbReference type="GO" id="GO:0110031">
    <property type="term" value="P:negative regulation of G2/MI transition of meiotic cell cycle"/>
    <property type="evidence" value="ECO:0007669"/>
    <property type="project" value="TreeGrafter"/>
</dbReference>
<dbReference type="GO" id="GO:0005737">
    <property type="term" value="C:cytoplasm"/>
    <property type="evidence" value="ECO:0007669"/>
    <property type="project" value="TreeGrafter"/>
</dbReference>
<keyword evidence="3" id="KW-0418">Kinase</keyword>
<feature type="compositionally biased region" description="Polar residues" evidence="6">
    <location>
        <begin position="164"/>
        <end position="189"/>
    </location>
</feature>
<dbReference type="PROSITE" id="PS50011">
    <property type="entry name" value="PROTEIN_KINASE_DOM"/>
    <property type="match status" value="1"/>
</dbReference>
<keyword evidence="1" id="KW-0808">Transferase</keyword>
<dbReference type="GO" id="GO:0004713">
    <property type="term" value="F:protein tyrosine kinase activity"/>
    <property type="evidence" value="ECO:0007669"/>
    <property type="project" value="TreeGrafter"/>
</dbReference>
<dbReference type="Gene3D" id="1.10.510.10">
    <property type="entry name" value="Transferase(Phosphotransferase) domain 1"/>
    <property type="match status" value="1"/>
</dbReference>
<feature type="compositionally biased region" description="Pro residues" evidence="6">
    <location>
        <begin position="327"/>
        <end position="339"/>
    </location>
</feature>
<proteinExistence type="inferred from homology"/>
<dbReference type="AlphaFoldDB" id="A0A8K0TD84"/>
<dbReference type="SUPFAM" id="SSF56112">
    <property type="entry name" value="Protein kinase-like (PK-like)"/>
    <property type="match status" value="1"/>
</dbReference>
<feature type="domain" description="Protein kinase" evidence="7">
    <location>
        <begin position="738"/>
        <end position="1089"/>
    </location>
</feature>
<accession>A0A8K0TD84</accession>
<evidence type="ECO:0000259" key="7">
    <source>
        <dbReference type="PROSITE" id="PS50011"/>
    </source>
</evidence>
<comment type="caution">
    <text evidence="8">The sequence shown here is derived from an EMBL/GenBank/DDBJ whole genome shotgun (WGS) entry which is preliminary data.</text>
</comment>
<dbReference type="Gene3D" id="3.30.200.20">
    <property type="entry name" value="Phosphorylase Kinase, domain 1"/>
    <property type="match status" value="1"/>
</dbReference>
<dbReference type="PANTHER" id="PTHR11042:SF196">
    <property type="entry name" value="MITOSIS INHIBITOR PROTEIN KINASE SWE1"/>
    <property type="match status" value="1"/>
</dbReference>
<feature type="compositionally biased region" description="Polar residues" evidence="6">
    <location>
        <begin position="77"/>
        <end position="115"/>
    </location>
</feature>
<dbReference type="GO" id="GO:0005634">
    <property type="term" value="C:nucleus"/>
    <property type="evidence" value="ECO:0007669"/>
    <property type="project" value="TreeGrafter"/>
</dbReference>
<dbReference type="EMBL" id="JAGPXD010000004">
    <property type="protein sequence ID" value="KAH7358442.1"/>
    <property type="molecule type" value="Genomic_DNA"/>
</dbReference>
<keyword evidence="9" id="KW-1185">Reference proteome</keyword>
<keyword evidence="2" id="KW-0547">Nucleotide-binding</keyword>
<evidence type="ECO:0000313" key="9">
    <source>
        <dbReference type="Proteomes" id="UP000813385"/>
    </source>
</evidence>
<feature type="compositionally biased region" description="Polar residues" evidence="6">
    <location>
        <begin position="396"/>
        <end position="406"/>
    </location>
</feature>
<keyword evidence="4" id="KW-0067">ATP-binding</keyword>
<evidence type="ECO:0000256" key="6">
    <source>
        <dbReference type="SAM" id="MobiDB-lite"/>
    </source>
</evidence>
<feature type="compositionally biased region" description="Low complexity" evidence="6">
    <location>
        <begin position="132"/>
        <end position="163"/>
    </location>
</feature>
<feature type="compositionally biased region" description="Polar residues" evidence="6">
    <location>
        <begin position="633"/>
        <end position="643"/>
    </location>
</feature>
<dbReference type="Proteomes" id="UP000813385">
    <property type="component" value="Unassembled WGS sequence"/>
</dbReference>
<evidence type="ECO:0000256" key="4">
    <source>
        <dbReference type="ARBA" id="ARBA00022840"/>
    </source>
</evidence>
<dbReference type="OrthoDB" id="5337378at2759"/>
<feature type="region of interest" description="Disordered" evidence="6">
    <location>
        <begin position="317"/>
        <end position="424"/>
    </location>
</feature>
<evidence type="ECO:0000256" key="1">
    <source>
        <dbReference type="ARBA" id="ARBA00022679"/>
    </source>
</evidence>
<feature type="compositionally biased region" description="Low complexity" evidence="6">
    <location>
        <begin position="50"/>
        <end position="71"/>
    </location>
</feature>
<organism evidence="8 9">
    <name type="scientific">Plectosphaerella cucumerina</name>
    <dbReference type="NCBI Taxonomy" id="40658"/>
    <lineage>
        <taxon>Eukaryota</taxon>
        <taxon>Fungi</taxon>
        <taxon>Dikarya</taxon>
        <taxon>Ascomycota</taxon>
        <taxon>Pezizomycotina</taxon>
        <taxon>Sordariomycetes</taxon>
        <taxon>Hypocreomycetidae</taxon>
        <taxon>Glomerellales</taxon>
        <taxon>Plectosphaerellaceae</taxon>
        <taxon>Plectosphaerella</taxon>
    </lineage>
</organism>